<gene>
    <name evidence="2" type="ORF">CYMTET_38725</name>
</gene>
<evidence type="ECO:0000313" key="3">
    <source>
        <dbReference type="Proteomes" id="UP001190700"/>
    </source>
</evidence>
<proteinExistence type="predicted"/>
<accession>A0AAE0CCN5</accession>
<dbReference type="EMBL" id="LGRX02025716">
    <property type="protein sequence ID" value="KAK3251958.1"/>
    <property type="molecule type" value="Genomic_DNA"/>
</dbReference>
<comment type="caution">
    <text evidence="2">The sequence shown here is derived from an EMBL/GenBank/DDBJ whole genome shotgun (WGS) entry which is preliminary data.</text>
</comment>
<dbReference type="AlphaFoldDB" id="A0AAE0CCN5"/>
<protein>
    <submittedName>
        <fullName evidence="2">Uncharacterized protein</fullName>
    </submittedName>
</protein>
<dbReference type="Gene3D" id="3.40.350.10">
    <property type="entry name" value="Creatinase/prolidase N-terminal domain"/>
    <property type="match status" value="1"/>
</dbReference>
<feature type="region of interest" description="Disordered" evidence="1">
    <location>
        <begin position="47"/>
        <end position="88"/>
    </location>
</feature>
<name>A0AAE0CCN5_9CHLO</name>
<dbReference type="InterPro" id="IPR029149">
    <property type="entry name" value="Creatin/AminoP/Spt16_N"/>
</dbReference>
<feature type="compositionally biased region" description="Polar residues" evidence="1">
    <location>
        <begin position="75"/>
        <end position="88"/>
    </location>
</feature>
<evidence type="ECO:0000256" key="1">
    <source>
        <dbReference type="SAM" id="MobiDB-lite"/>
    </source>
</evidence>
<dbReference type="PANTHER" id="PTHR43763">
    <property type="entry name" value="XAA-PRO AMINOPEPTIDASE 1"/>
    <property type="match status" value="1"/>
</dbReference>
<feature type="non-terminal residue" evidence="2">
    <location>
        <position position="162"/>
    </location>
</feature>
<evidence type="ECO:0000313" key="2">
    <source>
        <dbReference type="EMBL" id="KAK3251958.1"/>
    </source>
</evidence>
<reference evidence="2 3" key="1">
    <citation type="journal article" date="2015" name="Genome Biol. Evol.">
        <title>Comparative Genomics of a Bacterivorous Green Alga Reveals Evolutionary Causalities and Consequences of Phago-Mixotrophic Mode of Nutrition.</title>
        <authorList>
            <person name="Burns J.A."/>
            <person name="Paasch A."/>
            <person name="Narechania A."/>
            <person name="Kim E."/>
        </authorList>
    </citation>
    <scope>NUCLEOTIDE SEQUENCE [LARGE SCALE GENOMIC DNA]</scope>
    <source>
        <strain evidence="2 3">PLY_AMNH</strain>
    </source>
</reference>
<dbReference type="InterPro" id="IPR050422">
    <property type="entry name" value="X-Pro_aminopeptidase_P"/>
</dbReference>
<keyword evidence="3" id="KW-1185">Reference proteome</keyword>
<dbReference type="PANTHER" id="PTHR43763:SF6">
    <property type="entry name" value="XAA-PRO AMINOPEPTIDASE 1"/>
    <property type="match status" value="1"/>
</dbReference>
<organism evidence="2 3">
    <name type="scientific">Cymbomonas tetramitiformis</name>
    <dbReference type="NCBI Taxonomy" id="36881"/>
    <lineage>
        <taxon>Eukaryota</taxon>
        <taxon>Viridiplantae</taxon>
        <taxon>Chlorophyta</taxon>
        <taxon>Pyramimonadophyceae</taxon>
        <taxon>Pyramimonadales</taxon>
        <taxon>Pyramimonadaceae</taxon>
        <taxon>Cymbomonas</taxon>
    </lineage>
</organism>
<dbReference type="Proteomes" id="UP001190700">
    <property type="component" value="Unassembled WGS sequence"/>
</dbReference>
<sequence>MLRMAYTAKAVLTVNRIHLSGKGRTASIRYTVRRSVGLERRVDALRSANRSGSSVAAQHRADAMSARRSRKTSARGKTTQAVTASATNESAGAASGDVRLAALRAEMAKCNDGKGVDAYIIPSDDPHQSEYVAECFARRAYISSFTAQGSPVSHCLQLKVHR</sequence>